<sequence>MMTTAPSVVDVDAPAPAPAPAGTQGQPGLGLGLAKKLADSANASMDDLSSLATGKGPANNNPKRTLTKKVSSRKLPAAAPVFDLPATKPHKKEKPVPKSQDEVDRESLTNIMKRTDAGPQIEALVKRHRALRKRIDRIEKYQHNDPSTLNRDQLDSITALPGLRGAQRELEDLLRLLAPMYDADQAALALLNKQHARALASARKQALAEGHDALLAVFKTYVHLVRELVELDPEDATVAQLRNVFFDAERAVEASKLVSAKDEGEVQGASGVTYAQVYTRLIEAPLRLEDLLAPPEFMASADEDLQPQQQVQDDQDAEIARTLGEDAQVAEVPNQQLDQSRPLTPQFGFHAQAEPDLDAARAVSDAENQHQTAYPMIPTFLAPPVTTADAAADQPAATHKDPLTIPAAMVFAETTSEATQAKYDSSIAEHVAQLPLEPVTETQEDIGAEHDESTDNQNEGEGEGESDSATTPAAGAAQESGDAAKKRRRPRGGRGRRRPSGAVAGDAGANSPAEGGAATGQQQPRGPRQPREHREPREPRQPREPREPRDPNVNANAGPRAPRGDRPPRRASNKPVATPAVATAQ</sequence>
<comment type="caution">
    <text evidence="2">The sequence shown here is derived from an EMBL/GenBank/DDBJ whole genome shotgun (WGS) entry which is preliminary data.</text>
</comment>
<organism evidence="2 3">
    <name type="scientific">Catenaria anguillulae PL171</name>
    <dbReference type="NCBI Taxonomy" id="765915"/>
    <lineage>
        <taxon>Eukaryota</taxon>
        <taxon>Fungi</taxon>
        <taxon>Fungi incertae sedis</taxon>
        <taxon>Blastocladiomycota</taxon>
        <taxon>Blastocladiomycetes</taxon>
        <taxon>Blastocladiales</taxon>
        <taxon>Catenariaceae</taxon>
        <taxon>Catenaria</taxon>
    </lineage>
</organism>
<evidence type="ECO:0000256" key="1">
    <source>
        <dbReference type="SAM" id="MobiDB-lite"/>
    </source>
</evidence>
<keyword evidence="3" id="KW-1185">Reference proteome</keyword>
<evidence type="ECO:0000313" key="3">
    <source>
        <dbReference type="Proteomes" id="UP000193411"/>
    </source>
</evidence>
<dbReference type="EMBL" id="MCFL01000020">
    <property type="protein sequence ID" value="ORZ35794.1"/>
    <property type="molecule type" value="Genomic_DNA"/>
</dbReference>
<gene>
    <name evidence="2" type="ORF">BCR44DRAFT_81452</name>
</gene>
<feature type="compositionally biased region" description="Basic residues" evidence="1">
    <location>
        <begin position="485"/>
        <end position="499"/>
    </location>
</feature>
<name>A0A1Y2HPB0_9FUNG</name>
<feature type="compositionally biased region" description="Acidic residues" evidence="1">
    <location>
        <begin position="454"/>
        <end position="466"/>
    </location>
</feature>
<feature type="compositionally biased region" description="Low complexity" evidence="1">
    <location>
        <begin position="32"/>
        <end position="41"/>
    </location>
</feature>
<accession>A0A1Y2HPB0</accession>
<dbReference type="OrthoDB" id="2409325at2759"/>
<feature type="region of interest" description="Disordered" evidence="1">
    <location>
        <begin position="1"/>
        <end position="104"/>
    </location>
</feature>
<dbReference type="AlphaFoldDB" id="A0A1Y2HPB0"/>
<dbReference type="Proteomes" id="UP000193411">
    <property type="component" value="Unassembled WGS sequence"/>
</dbReference>
<evidence type="ECO:0000313" key="2">
    <source>
        <dbReference type="EMBL" id="ORZ35794.1"/>
    </source>
</evidence>
<feature type="region of interest" description="Disordered" evidence="1">
    <location>
        <begin position="446"/>
        <end position="585"/>
    </location>
</feature>
<feature type="compositionally biased region" description="Basic and acidic residues" evidence="1">
    <location>
        <begin position="94"/>
        <end position="104"/>
    </location>
</feature>
<feature type="compositionally biased region" description="Basic and acidic residues" evidence="1">
    <location>
        <begin position="529"/>
        <end position="550"/>
    </location>
</feature>
<protein>
    <submittedName>
        <fullName evidence="2">Uncharacterized protein</fullName>
    </submittedName>
</protein>
<feature type="compositionally biased region" description="Low complexity" evidence="1">
    <location>
        <begin position="1"/>
        <end position="24"/>
    </location>
</feature>
<proteinExistence type="predicted"/>
<reference evidence="2 3" key="1">
    <citation type="submission" date="2016-07" db="EMBL/GenBank/DDBJ databases">
        <title>Pervasive Adenine N6-methylation of Active Genes in Fungi.</title>
        <authorList>
            <consortium name="DOE Joint Genome Institute"/>
            <person name="Mondo S.J."/>
            <person name="Dannebaum R.O."/>
            <person name="Kuo R.C."/>
            <person name="Labutti K."/>
            <person name="Haridas S."/>
            <person name="Kuo A."/>
            <person name="Salamov A."/>
            <person name="Ahrendt S.R."/>
            <person name="Lipzen A."/>
            <person name="Sullivan W."/>
            <person name="Andreopoulos W.B."/>
            <person name="Clum A."/>
            <person name="Lindquist E."/>
            <person name="Daum C."/>
            <person name="Ramamoorthy G.K."/>
            <person name="Gryganskyi A."/>
            <person name="Culley D."/>
            <person name="Magnuson J.K."/>
            <person name="James T.Y."/>
            <person name="O'Malley M.A."/>
            <person name="Stajich J.E."/>
            <person name="Spatafora J.W."/>
            <person name="Visel A."/>
            <person name="Grigoriev I.V."/>
        </authorList>
    </citation>
    <scope>NUCLEOTIDE SEQUENCE [LARGE SCALE GENOMIC DNA]</scope>
    <source>
        <strain evidence="2 3">PL171</strain>
    </source>
</reference>